<comment type="caution">
    <text evidence="1">The sequence shown here is derived from an EMBL/GenBank/DDBJ whole genome shotgun (WGS) entry which is preliminary data.</text>
</comment>
<dbReference type="OrthoDB" id="8963429at2759"/>
<evidence type="ECO:0000313" key="2">
    <source>
        <dbReference type="Proteomes" id="UP001142489"/>
    </source>
</evidence>
<reference evidence="1" key="1">
    <citation type="journal article" date="2023" name="DNA Res.">
        <title>Chromosome-level genome assembly of Phrynocephalus forsythii using third-generation DNA sequencing and Hi-C analysis.</title>
        <authorList>
            <person name="Qi Y."/>
            <person name="Zhao W."/>
            <person name="Zhao Y."/>
            <person name="Niu C."/>
            <person name="Cao S."/>
            <person name="Zhang Y."/>
        </authorList>
    </citation>
    <scope>NUCLEOTIDE SEQUENCE</scope>
    <source>
        <tissue evidence="1">Muscle</tissue>
    </source>
</reference>
<dbReference type="EMBL" id="JAPFRF010000002">
    <property type="protein sequence ID" value="KAJ7341688.1"/>
    <property type="molecule type" value="Genomic_DNA"/>
</dbReference>
<evidence type="ECO:0008006" key="3">
    <source>
        <dbReference type="Google" id="ProtNLM"/>
    </source>
</evidence>
<name>A0A9Q0Y495_9SAUR</name>
<protein>
    <recommendedName>
        <fullName evidence="3">GIY-YIG domain-containing protein</fullName>
    </recommendedName>
</protein>
<organism evidence="1 2">
    <name type="scientific">Phrynocephalus forsythii</name>
    <dbReference type="NCBI Taxonomy" id="171643"/>
    <lineage>
        <taxon>Eukaryota</taxon>
        <taxon>Metazoa</taxon>
        <taxon>Chordata</taxon>
        <taxon>Craniata</taxon>
        <taxon>Vertebrata</taxon>
        <taxon>Euteleostomi</taxon>
        <taxon>Lepidosauria</taxon>
        <taxon>Squamata</taxon>
        <taxon>Bifurcata</taxon>
        <taxon>Unidentata</taxon>
        <taxon>Episquamata</taxon>
        <taxon>Toxicofera</taxon>
        <taxon>Iguania</taxon>
        <taxon>Acrodonta</taxon>
        <taxon>Agamidae</taxon>
        <taxon>Agaminae</taxon>
        <taxon>Phrynocephalus</taxon>
    </lineage>
</organism>
<sequence length="146" mass="17220">MDKVLKKHNLQTVFRTTTKIQQMLWSAKDKRNPFTTAGVYRIACSCGQVYFGTTKCSIQTRIKEHERHCRLKQPEKSAVAEHTLKQIEHEIFFQDTEVLDNTNKFTMSGYIWKPLKCTNTKFQQKRKSETQQSLTENYSLQRVKVQ</sequence>
<dbReference type="Proteomes" id="UP001142489">
    <property type="component" value="Unassembled WGS sequence"/>
</dbReference>
<proteinExistence type="predicted"/>
<accession>A0A9Q0Y495</accession>
<evidence type="ECO:0000313" key="1">
    <source>
        <dbReference type="EMBL" id="KAJ7341688.1"/>
    </source>
</evidence>
<dbReference type="AlphaFoldDB" id="A0A9Q0Y495"/>
<gene>
    <name evidence="1" type="ORF">JRQ81_006337</name>
</gene>
<keyword evidence="2" id="KW-1185">Reference proteome</keyword>